<evidence type="ECO:0000256" key="5">
    <source>
        <dbReference type="SAM" id="Phobius"/>
    </source>
</evidence>
<dbReference type="EMBL" id="RQGN01000044">
    <property type="protein sequence ID" value="TGM03629.1"/>
    <property type="molecule type" value="Genomic_DNA"/>
</dbReference>
<dbReference type="OrthoDB" id="342609at2"/>
<reference evidence="7 8" key="1">
    <citation type="journal article" date="2019" name="PLoS Negl. Trop. Dis.">
        <title>Revisiting the worldwide diversity of Leptospira species in the environment.</title>
        <authorList>
            <person name="Vincent A.T."/>
            <person name="Schiettekatte O."/>
            <person name="Bourhy P."/>
            <person name="Veyrier F.J."/>
            <person name="Picardeau M."/>
        </authorList>
    </citation>
    <scope>NUCLEOTIDE SEQUENCE [LARGE SCALE GENOMIC DNA]</scope>
    <source>
        <strain evidence="7 8">201702444</strain>
    </source>
</reference>
<accession>A0A5F2BDH9</accession>
<feature type="transmembrane region" description="Helical" evidence="5">
    <location>
        <begin position="140"/>
        <end position="161"/>
    </location>
</feature>
<dbReference type="Proteomes" id="UP000298429">
    <property type="component" value="Unassembled WGS sequence"/>
</dbReference>
<dbReference type="AlphaFoldDB" id="A0A5F2BDH9"/>
<evidence type="ECO:0000313" key="7">
    <source>
        <dbReference type="EMBL" id="TGM03629.1"/>
    </source>
</evidence>
<keyword evidence="2 5" id="KW-0812">Transmembrane</keyword>
<comment type="caution">
    <text evidence="7">The sequence shown here is derived from an EMBL/GenBank/DDBJ whole genome shotgun (WGS) entry which is preliminary data.</text>
</comment>
<feature type="domain" description="Yip1" evidence="6">
    <location>
        <begin position="17"/>
        <end position="188"/>
    </location>
</feature>
<name>A0A5F2BDH9_9LEPT</name>
<sequence>MFQFSFSFANVLEEARGVLIQPVSFFKKLSDAPEESLIPMYLRCLIYMGFLYVIAVLSMTVLTPSGFSNPPWSFLFLEMPLAYFLASFIVFPILGFLYMFFSWVCGGNTNWKKNFRASTAVLGMFWSALLLQSFGGLIHIFVGIGIGVAFTVYIPFLFYIALTSYLQAPVKRTAIVLGVFASILLYLQYSKMDSYIRDYKIIESMNSQKPLSREEEVQGEQDAAEIIRKAMEKAKAEGHDSKE</sequence>
<comment type="subcellular location">
    <subcellularLocation>
        <location evidence="1">Membrane</location>
        <topology evidence="1">Multi-pass membrane protein</topology>
    </subcellularLocation>
</comment>
<dbReference type="Pfam" id="PF04893">
    <property type="entry name" value="Yip1"/>
    <property type="match status" value="1"/>
</dbReference>
<protein>
    <submittedName>
        <fullName evidence="7">YIP1 family protein</fullName>
    </submittedName>
</protein>
<gene>
    <name evidence="7" type="ORF">EHQ76_08255</name>
</gene>
<keyword evidence="3 5" id="KW-1133">Transmembrane helix</keyword>
<evidence type="ECO:0000256" key="4">
    <source>
        <dbReference type="ARBA" id="ARBA00023136"/>
    </source>
</evidence>
<evidence type="ECO:0000256" key="2">
    <source>
        <dbReference type="ARBA" id="ARBA00022692"/>
    </source>
</evidence>
<dbReference type="GO" id="GO:0016020">
    <property type="term" value="C:membrane"/>
    <property type="evidence" value="ECO:0007669"/>
    <property type="project" value="UniProtKB-SubCell"/>
</dbReference>
<keyword evidence="4 5" id="KW-0472">Membrane</keyword>
<proteinExistence type="predicted"/>
<dbReference type="InterPro" id="IPR006977">
    <property type="entry name" value="Yip1_dom"/>
</dbReference>
<dbReference type="RefSeq" id="WP_135670560.1">
    <property type="nucleotide sequence ID" value="NZ_RQGN01000044.1"/>
</dbReference>
<feature type="transmembrane region" description="Helical" evidence="5">
    <location>
        <begin position="82"/>
        <end position="105"/>
    </location>
</feature>
<feature type="transmembrane region" description="Helical" evidence="5">
    <location>
        <begin position="44"/>
        <end position="62"/>
    </location>
</feature>
<evidence type="ECO:0000256" key="1">
    <source>
        <dbReference type="ARBA" id="ARBA00004141"/>
    </source>
</evidence>
<feature type="transmembrane region" description="Helical" evidence="5">
    <location>
        <begin position="173"/>
        <end position="189"/>
    </location>
</feature>
<evidence type="ECO:0000313" key="8">
    <source>
        <dbReference type="Proteomes" id="UP000298429"/>
    </source>
</evidence>
<organism evidence="7 8">
    <name type="scientific">Leptospira barantonii</name>
    <dbReference type="NCBI Taxonomy" id="2023184"/>
    <lineage>
        <taxon>Bacteria</taxon>
        <taxon>Pseudomonadati</taxon>
        <taxon>Spirochaetota</taxon>
        <taxon>Spirochaetia</taxon>
        <taxon>Leptospirales</taxon>
        <taxon>Leptospiraceae</taxon>
        <taxon>Leptospira</taxon>
    </lineage>
</organism>
<feature type="transmembrane region" description="Helical" evidence="5">
    <location>
        <begin position="117"/>
        <end position="134"/>
    </location>
</feature>
<evidence type="ECO:0000256" key="3">
    <source>
        <dbReference type="ARBA" id="ARBA00022989"/>
    </source>
</evidence>
<evidence type="ECO:0000259" key="6">
    <source>
        <dbReference type="Pfam" id="PF04893"/>
    </source>
</evidence>